<keyword evidence="3" id="KW-1003">Cell membrane</keyword>
<feature type="domain" description="G-protein coupled receptors family 2 profile 2" evidence="15">
    <location>
        <begin position="131"/>
        <end position="394"/>
    </location>
</feature>
<feature type="transmembrane region" description="Helical" evidence="13">
    <location>
        <begin position="255"/>
        <end position="275"/>
    </location>
</feature>
<keyword evidence="10" id="KW-0675">Receptor</keyword>
<dbReference type="InterPro" id="IPR001879">
    <property type="entry name" value="GPCR_2_extracellular_dom"/>
</dbReference>
<feature type="transmembrane region" description="Helical" evidence="13">
    <location>
        <begin position="229"/>
        <end position="248"/>
    </location>
</feature>
<evidence type="ECO:0000256" key="5">
    <source>
        <dbReference type="ARBA" id="ARBA00022729"/>
    </source>
</evidence>
<keyword evidence="11" id="KW-0325">Glycoprotein</keyword>
<feature type="transmembrane region" description="Helical" evidence="13">
    <location>
        <begin position="370"/>
        <end position="393"/>
    </location>
</feature>
<comment type="caution">
    <text evidence="16">The sequence shown here is derived from an EMBL/GenBank/DDBJ whole genome shotgun (WGS) entry which is preliminary data.</text>
</comment>
<evidence type="ECO:0000256" key="3">
    <source>
        <dbReference type="ARBA" id="ARBA00022475"/>
    </source>
</evidence>
<feature type="transmembrane region" description="Helical" evidence="13">
    <location>
        <begin position="166"/>
        <end position="183"/>
    </location>
</feature>
<protein>
    <recommendedName>
        <fullName evidence="18">G-protein coupled receptors family 2 profile 2 domain-containing protein</fullName>
    </recommendedName>
</protein>
<evidence type="ECO:0000313" key="16">
    <source>
        <dbReference type="EMBL" id="GCC31620.1"/>
    </source>
</evidence>
<evidence type="ECO:0008006" key="18">
    <source>
        <dbReference type="Google" id="ProtNLM"/>
    </source>
</evidence>
<evidence type="ECO:0000256" key="12">
    <source>
        <dbReference type="ARBA" id="ARBA00023224"/>
    </source>
</evidence>
<evidence type="ECO:0000256" key="13">
    <source>
        <dbReference type="SAM" id="Phobius"/>
    </source>
</evidence>
<dbReference type="InterPro" id="IPR050332">
    <property type="entry name" value="GPCR_2"/>
</dbReference>
<dbReference type="SMART" id="SM00008">
    <property type="entry name" value="HormR"/>
    <property type="match status" value="1"/>
</dbReference>
<dbReference type="SUPFAM" id="SSF111418">
    <property type="entry name" value="Hormone receptor domain"/>
    <property type="match status" value="1"/>
</dbReference>
<keyword evidence="17" id="KW-1185">Reference proteome</keyword>
<keyword evidence="12" id="KW-0807">Transducer</keyword>
<dbReference type="OMA" id="NFAIFIR"/>
<evidence type="ECO:0000256" key="6">
    <source>
        <dbReference type="ARBA" id="ARBA00022989"/>
    </source>
</evidence>
<feature type="transmembrane region" description="Helical" evidence="13">
    <location>
        <begin position="341"/>
        <end position="358"/>
    </location>
</feature>
<dbReference type="InterPro" id="IPR017983">
    <property type="entry name" value="GPCR_2_secretin-like_CS"/>
</dbReference>
<organism evidence="16 17">
    <name type="scientific">Chiloscyllium punctatum</name>
    <name type="common">Brownbanded bambooshark</name>
    <name type="synonym">Hemiscyllium punctatum</name>
    <dbReference type="NCBI Taxonomy" id="137246"/>
    <lineage>
        <taxon>Eukaryota</taxon>
        <taxon>Metazoa</taxon>
        <taxon>Chordata</taxon>
        <taxon>Craniata</taxon>
        <taxon>Vertebrata</taxon>
        <taxon>Chondrichthyes</taxon>
        <taxon>Elasmobranchii</taxon>
        <taxon>Galeomorphii</taxon>
        <taxon>Galeoidea</taxon>
        <taxon>Orectolobiformes</taxon>
        <taxon>Hemiscylliidae</taxon>
        <taxon>Chiloscyllium</taxon>
    </lineage>
</organism>
<dbReference type="GO" id="GO:0017046">
    <property type="term" value="F:peptide hormone binding"/>
    <property type="evidence" value="ECO:0007669"/>
    <property type="project" value="TreeGrafter"/>
</dbReference>
<keyword evidence="6 13" id="KW-1133">Transmembrane helix</keyword>
<dbReference type="PRINTS" id="PR00249">
    <property type="entry name" value="GPCRSECRETIN"/>
</dbReference>
<evidence type="ECO:0000256" key="7">
    <source>
        <dbReference type="ARBA" id="ARBA00023040"/>
    </source>
</evidence>
<comment type="subcellular location">
    <subcellularLocation>
        <location evidence="1">Cell membrane</location>
        <topology evidence="1">Multi-pass membrane protein</topology>
    </subcellularLocation>
</comment>
<dbReference type="SUPFAM" id="SSF81321">
    <property type="entry name" value="Family A G protein-coupled receptor-like"/>
    <property type="match status" value="1"/>
</dbReference>
<evidence type="ECO:0000256" key="10">
    <source>
        <dbReference type="ARBA" id="ARBA00023170"/>
    </source>
</evidence>
<dbReference type="GO" id="GO:0005886">
    <property type="term" value="C:plasma membrane"/>
    <property type="evidence" value="ECO:0007669"/>
    <property type="project" value="UniProtKB-SubCell"/>
</dbReference>
<feature type="transmembrane region" description="Helical" evidence="13">
    <location>
        <begin position="295"/>
        <end position="320"/>
    </location>
</feature>
<name>A0A401SML2_CHIPU</name>
<evidence type="ECO:0000256" key="1">
    <source>
        <dbReference type="ARBA" id="ARBA00004651"/>
    </source>
</evidence>
<dbReference type="OrthoDB" id="5967113at2759"/>
<dbReference type="GO" id="GO:0007166">
    <property type="term" value="P:cell surface receptor signaling pathway"/>
    <property type="evidence" value="ECO:0007669"/>
    <property type="project" value="InterPro"/>
</dbReference>
<evidence type="ECO:0000256" key="8">
    <source>
        <dbReference type="ARBA" id="ARBA00023136"/>
    </source>
</evidence>
<dbReference type="PANTHER" id="PTHR45620:SF36">
    <property type="match status" value="1"/>
</dbReference>
<dbReference type="GO" id="GO:0004967">
    <property type="term" value="F:glucagon receptor activity"/>
    <property type="evidence" value="ECO:0007669"/>
    <property type="project" value="InterPro"/>
</dbReference>
<dbReference type="EMBL" id="BEZZ01000377">
    <property type="protein sequence ID" value="GCC31620.1"/>
    <property type="molecule type" value="Genomic_DNA"/>
</dbReference>
<accession>A0A401SML2</accession>
<proteinExistence type="inferred from homology"/>
<dbReference type="InterPro" id="IPR003290">
    <property type="entry name" value="GPCR_2_GLP1/glucagon_rcpt"/>
</dbReference>
<keyword evidence="8 13" id="KW-0472">Membrane</keyword>
<dbReference type="Pfam" id="PF00002">
    <property type="entry name" value="7tm_2"/>
    <property type="match status" value="1"/>
</dbReference>
<dbReference type="STRING" id="137246.A0A401SML2"/>
<dbReference type="FunFam" id="1.20.1070.10:FF:000133">
    <property type="entry name" value="Glucagon receptor a"/>
    <property type="match status" value="1"/>
</dbReference>
<sequence>MSGVETVLGESASFSLFEDTVQKWRQYRNECFENVLSQPDLLTGAFCHRFFDMYICWPDASPGTRVNVSCPWYIPWIDRVDKRFAFRYCTEKGSWLMDNYTNEPWVDHSECDEDHVFLQQQLVKQQTLSTFRFVYTAGYILSLITLLGASLTIISFRKLHCMRNYIHLNLFGSFILRAISVLVKDALMDNPQAGNGNVSVELQAVDPNMATMWCRTSQIFLHYSVLCTYHWLLVEGLFLYFLLIVSVFTEQKCFLVYLLIGWGVPLIFVFPWIIVKFLQENSGCWRQNINMSFWWIVRSPLLLVIIINFAIFIRIIILLISKMRSHQPHNTDFKNRLTKSTLILIPLLGVHEIFFIFITDENAKGILRYIKLFVELFFGSIQGLLVAILYCFINGEVQNELKKKLQLWKMKRNLRKSHRRYCSDRRENLDSTGQYIEMGTRDDLESPNTDEGLLNTLSSNQGLSSEITELPRQASEVLLNTTAV</sequence>
<feature type="domain" description="G-protein coupled receptors family 2 profile 1" evidence="14">
    <location>
        <begin position="30"/>
        <end position="115"/>
    </location>
</feature>
<dbReference type="PROSITE" id="PS50227">
    <property type="entry name" value="G_PROTEIN_RECEP_F2_3"/>
    <property type="match status" value="1"/>
</dbReference>
<reference evidence="16 17" key="1">
    <citation type="journal article" date="2018" name="Nat. Ecol. Evol.">
        <title>Shark genomes provide insights into elasmobranch evolution and the origin of vertebrates.</title>
        <authorList>
            <person name="Hara Y"/>
            <person name="Yamaguchi K"/>
            <person name="Onimaru K"/>
            <person name="Kadota M"/>
            <person name="Koyanagi M"/>
            <person name="Keeley SD"/>
            <person name="Tatsumi K"/>
            <person name="Tanaka K"/>
            <person name="Motone F"/>
            <person name="Kageyama Y"/>
            <person name="Nozu R"/>
            <person name="Adachi N"/>
            <person name="Nishimura O"/>
            <person name="Nakagawa R"/>
            <person name="Tanegashima C"/>
            <person name="Kiyatake I"/>
            <person name="Matsumoto R"/>
            <person name="Murakumo K"/>
            <person name="Nishida K"/>
            <person name="Terakita A"/>
            <person name="Kuratani S"/>
            <person name="Sato K"/>
            <person name="Hyodo S Kuraku.S."/>
        </authorList>
    </citation>
    <scope>NUCLEOTIDE SEQUENCE [LARGE SCALE GENOMIC DNA]</scope>
</reference>
<keyword evidence="9" id="KW-1015">Disulfide bond</keyword>
<gene>
    <name evidence="16" type="ORF">chiPu_0010080</name>
</gene>
<dbReference type="InterPro" id="IPR017981">
    <property type="entry name" value="GPCR_2-like_7TM"/>
</dbReference>
<keyword evidence="4 13" id="KW-0812">Transmembrane</keyword>
<evidence type="ECO:0000259" key="15">
    <source>
        <dbReference type="PROSITE" id="PS50261"/>
    </source>
</evidence>
<evidence type="ECO:0000256" key="2">
    <source>
        <dbReference type="ARBA" id="ARBA00005314"/>
    </source>
</evidence>
<dbReference type="PRINTS" id="PR01353">
    <property type="entry name" value="GLUCAGNFAMLY"/>
</dbReference>
<dbReference type="Pfam" id="PF02793">
    <property type="entry name" value="HRM"/>
    <property type="match status" value="1"/>
</dbReference>
<dbReference type="AlphaFoldDB" id="A0A401SML2"/>
<evidence type="ECO:0000313" key="17">
    <source>
        <dbReference type="Proteomes" id="UP000287033"/>
    </source>
</evidence>
<evidence type="ECO:0000256" key="11">
    <source>
        <dbReference type="ARBA" id="ARBA00023180"/>
    </source>
</evidence>
<evidence type="ECO:0000256" key="9">
    <source>
        <dbReference type="ARBA" id="ARBA00023157"/>
    </source>
</evidence>
<dbReference type="PANTHER" id="PTHR45620">
    <property type="entry name" value="PDF RECEPTOR-LIKE PROTEIN-RELATED"/>
    <property type="match status" value="1"/>
</dbReference>
<keyword evidence="7" id="KW-0297">G-protein coupled receptor</keyword>
<dbReference type="Gene3D" id="4.10.1240.10">
    <property type="entry name" value="GPCR, family 2, extracellular hormone receptor domain"/>
    <property type="match status" value="1"/>
</dbReference>
<evidence type="ECO:0000259" key="14">
    <source>
        <dbReference type="PROSITE" id="PS50227"/>
    </source>
</evidence>
<dbReference type="PROSITE" id="PS00650">
    <property type="entry name" value="G_PROTEIN_RECEP_F2_2"/>
    <property type="match status" value="1"/>
</dbReference>
<dbReference type="PROSITE" id="PS00649">
    <property type="entry name" value="G_PROTEIN_RECEP_F2_1"/>
    <property type="match status" value="1"/>
</dbReference>
<dbReference type="PROSITE" id="PS50261">
    <property type="entry name" value="G_PROTEIN_RECEP_F2_4"/>
    <property type="match status" value="1"/>
</dbReference>
<comment type="similarity">
    <text evidence="2">Belongs to the G-protein coupled receptor 2 family.</text>
</comment>
<dbReference type="Gene3D" id="1.20.1070.10">
    <property type="entry name" value="Rhodopsin 7-helix transmembrane proteins"/>
    <property type="match status" value="1"/>
</dbReference>
<evidence type="ECO:0000256" key="4">
    <source>
        <dbReference type="ARBA" id="ARBA00022692"/>
    </source>
</evidence>
<dbReference type="InterPro" id="IPR036445">
    <property type="entry name" value="GPCR_2_extracell_dom_sf"/>
</dbReference>
<dbReference type="Proteomes" id="UP000287033">
    <property type="component" value="Unassembled WGS sequence"/>
</dbReference>
<dbReference type="InterPro" id="IPR000832">
    <property type="entry name" value="GPCR_2_secretin-like"/>
</dbReference>
<keyword evidence="5" id="KW-0732">Signal</keyword>
<feature type="transmembrane region" description="Helical" evidence="13">
    <location>
        <begin position="133"/>
        <end position="154"/>
    </location>
</feature>
<dbReference type="GO" id="GO:0007188">
    <property type="term" value="P:adenylate cyclase-modulating G protein-coupled receptor signaling pathway"/>
    <property type="evidence" value="ECO:0007669"/>
    <property type="project" value="TreeGrafter"/>
</dbReference>